<feature type="compositionally biased region" description="Low complexity" evidence="1">
    <location>
        <begin position="251"/>
        <end position="262"/>
    </location>
</feature>
<feature type="compositionally biased region" description="Basic and acidic residues" evidence="1">
    <location>
        <begin position="383"/>
        <end position="406"/>
    </location>
</feature>
<feature type="region of interest" description="Disordered" evidence="1">
    <location>
        <begin position="350"/>
        <end position="371"/>
    </location>
</feature>
<dbReference type="AlphaFoldDB" id="A0A8H8CQN3"/>
<gene>
    <name evidence="2" type="ORF">JR316_002794</name>
</gene>
<feature type="region of interest" description="Disordered" evidence="1">
    <location>
        <begin position="383"/>
        <end position="468"/>
    </location>
</feature>
<feature type="region of interest" description="Disordered" evidence="1">
    <location>
        <begin position="39"/>
        <end position="68"/>
    </location>
</feature>
<feature type="compositionally biased region" description="Low complexity" evidence="1">
    <location>
        <begin position="127"/>
        <end position="139"/>
    </location>
</feature>
<organism evidence="2">
    <name type="scientific">Psilocybe cubensis</name>
    <name type="common">Psychedelic mushroom</name>
    <name type="synonym">Stropharia cubensis</name>
    <dbReference type="NCBI Taxonomy" id="181762"/>
    <lineage>
        <taxon>Eukaryota</taxon>
        <taxon>Fungi</taxon>
        <taxon>Dikarya</taxon>
        <taxon>Basidiomycota</taxon>
        <taxon>Agaricomycotina</taxon>
        <taxon>Agaricomycetes</taxon>
        <taxon>Agaricomycetidae</taxon>
        <taxon>Agaricales</taxon>
        <taxon>Agaricineae</taxon>
        <taxon>Strophariaceae</taxon>
        <taxon>Psilocybe</taxon>
    </lineage>
</organism>
<sequence length="509" mass="54773">MHFPVPGISIAFSDGEYDESSFTCAPPPRSLYASIYSPTRTPRTINPPQHTTNPPQRTTNPPQRTINPTHTLRLAHSTAAKPRLDYRAKYGDGAVIYPNTLWSAYDAVKDVASFTALLGPGPGPAGAGHASSINSTSSSADDDADNANANAIADPPRIVGWSGERLREGDISCWAFQRVVCGPPPPPCAYAAPPAIPLPIATRMPENGGAGAGADYVRRGCPPAIPPVDVPPYLYPYLHPHPHPYPYAHPHTVQPHTPTAPSQAPPPAQARTPPAECTTYTTYLHTRTQADPYTRTTRLSDAQLTTIDDFLALALPGGLEPRWGWSGYPNARVSDRAHVVVTAPVPLCPVVDGGEGGGGEGGGEGEGGRRRYVTFDEMVAEEAERLKKKAAQERAEEKARERERKIARNGKGKGKNKGKGKARARAEEDDGDADRDGDGESGESEQLTKNKVCDHPTDPEDIPYQRIPSQSAKDIAAVLVLGLYVPPDELREALFKLEDMAWRGHKTPS</sequence>
<dbReference type="EMBL" id="JAFIQS010000002">
    <property type="protein sequence ID" value="KAG5173284.1"/>
    <property type="molecule type" value="Genomic_DNA"/>
</dbReference>
<evidence type="ECO:0000256" key="1">
    <source>
        <dbReference type="SAM" id="MobiDB-lite"/>
    </source>
</evidence>
<comment type="caution">
    <text evidence="2">The sequence shown here is derived from an EMBL/GenBank/DDBJ whole genome shotgun (WGS) entry which is preliminary data.</text>
</comment>
<feature type="compositionally biased region" description="Gly residues" evidence="1">
    <location>
        <begin position="353"/>
        <end position="365"/>
    </location>
</feature>
<accession>A0A8H8CQN3</accession>
<feature type="region of interest" description="Disordered" evidence="1">
    <location>
        <begin position="122"/>
        <end position="155"/>
    </location>
</feature>
<feature type="compositionally biased region" description="Acidic residues" evidence="1">
    <location>
        <begin position="427"/>
        <end position="443"/>
    </location>
</feature>
<name>A0A8H8CQN3_PSICU</name>
<proteinExistence type="predicted"/>
<evidence type="ECO:0000313" key="2">
    <source>
        <dbReference type="EMBL" id="KAG5173284.1"/>
    </source>
</evidence>
<protein>
    <submittedName>
        <fullName evidence="2">Uncharacterized protein</fullName>
    </submittedName>
</protein>
<feature type="compositionally biased region" description="Basic residues" evidence="1">
    <location>
        <begin position="407"/>
        <end position="423"/>
    </location>
</feature>
<feature type="compositionally biased region" description="Low complexity" evidence="1">
    <location>
        <begin position="44"/>
        <end position="66"/>
    </location>
</feature>
<feature type="region of interest" description="Disordered" evidence="1">
    <location>
        <begin position="251"/>
        <end position="274"/>
    </location>
</feature>
<reference evidence="2" key="1">
    <citation type="submission" date="2021-02" db="EMBL/GenBank/DDBJ databases">
        <title>Psilocybe cubensis genome.</title>
        <authorList>
            <person name="Mckernan K.J."/>
            <person name="Crawford S."/>
            <person name="Trippe A."/>
            <person name="Kane L.T."/>
            <person name="Mclaughlin S."/>
        </authorList>
    </citation>
    <scope>NUCLEOTIDE SEQUENCE [LARGE SCALE GENOMIC DNA]</scope>
    <source>
        <strain evidence="2">MGC-MH-2018</strain>
    </source>
</reference>
<feature type="compositionally biased region" description="Basic and acidic residues" evidence="1">
    <location>
        <begin position="446"/>
        <end position="458"/>
    </location>
</feature>